<dbReference type="InterPro" id="IPR000305">
    <property type="entry name" value="GIY-YIG_endonuc"/>
</dbReference>
<dbReference type="Pfam" id="PF07453">
    <property type="entry name" value="NUMOD1"/>
    <property type="match status" value="1"/>
</dbReference>
<dbReference type="InterPro" id="IPR010896">
    <property type="entry name" value="NUMOD1"/>
</dbReference>
<dbReference type="InterPro" id="IPR035901">
    <property type="entry name" value="GIY-YIG_endonuc_sf"/>
</dbReference>
<evidence type="ECO:0000259" key="1">
    <source>
        <dbReference type="PROSITE" id="PS50164"/>
    </source>
</evidence>
<name>A0A0K0PSX0_SCLS1</name>
<evidence type="ECO:0000313" key="3">
    <source>
        <dbReference type="Proteomes" id="UP000001312"/>
    </source>
</evidence>
<keyword evidence="2" id="KW-0255">Endonuclease</keyword>
<protein>
    <submittedName>
        <fullName evidence="2">GIY endonuclease</fullName>
    </submittedName>
</protein>
<feature type="domain" description="GIY-YIG" evidence="1">
    <location>
        <begin position="69"/>
        <end position="158"/>
    </location>
</feature>
<dbReference type="InParanoid" id="A0A0K0PSX0"/>
<feature type="non-terminal residue" evidence="2">
    <location>
        <position position="1"/>
    </location>
</feature>
<dbReference type="GeneID" id="33195459"/>
<dbReference type="CDD" id="cd10445">
    <property type="entry name" value="GIY-YIG_bI1_like"/>
    <property type="match status" value="1"/>
</dbReference>
<proteinExistence type="predicted"/>
<evidence type="ECO:0000313" key="2">
    <source>
        <dbReference type="EMBL" id="AKQ53305.1"/>
    </source>
</evidence>
<dbReference type="Gene3D" id="3.40.1440.10">
    <property type="entry name" value="GIY-YIG endonuclease"/>
    <property type="match status" value="1"/>
</dbReference>
<dbReference type="Proteomes" id="UP000001312">
    <property type="component" value="Mitochondrion MT"/>
</dbReference>
<dbReference type="NCBIfam" id="TIGR01453">
    <property type="entry name" value="grpIintron_endo"/>
    <property type="match status" value="1"/>
</dbReference>
<dbReference type="STRING" id="665079.A0A0K0PSX0"/>
<dbReference type="KEGG" id="ssl:SS1G_20015"/>
<dbReference type="SMART" id="SM00465">
    <property type="entry name" value="GIYc"/>
    <property type="match status" value="1"/>
</dbReference>
<keyword evidence="2" id="KW-0540">Nuclease</keyword>
<reference evidence="2 3" key="1">
    <citation type="submission" date="2015-07" db="EMBL/GenBank/DDBJ databases">
        <title>The Genome Sequence of Sclerotinia sclerotiorum 1980 mitochondrion.</title>
        <authorList>
            <consortium name="The Broad Institute Genome Sequencing Platform"/>
            <person name="Cuomo C."/>
            <person name="Chen Z."/>
            <person name="Haas B."/>
            <person name="Koehrsen M."/>
            <person name="Young S.K."/>
            <person name="Zeng Q."/>
            <person name="Alvarado L."/>
            <person name="Berlin A."/>
            <person name="Borenstein D."/>
            <person name="Engels R."/>
            <person name="Freedman E."/>
            <person name="Gellesch M."/>
            <person name="Goldberg J."/>
            <person name="Griggs A."/>
            <person name="Gujja S."/>
            <person name="Heiman D."/>
            <person name="Hepburn T."/>
            <person name="Howarth C."/>
            <person name="Jen D."/>
            <person name="Larson L."/>
            <person name="Lewis B."/>
            <person name="Mehta T."/>
            <person name="Park D."/>
            <person name="Pearson M."/>
            <person name="Roberts A."/>
            <person name="Saif S."/>
            <person name="Shea T."/>
            <person name="Shenoy N."/>
            <person name="Sisk P."/>
            <person name="Stolte C."/>
            <person name="Sykes S."/>
            <person name="Walk T."/>
            <person name="White J."/>
            <person name="Yandava C."/>
            <person name="Dickman M.B."/>
            <person name="Kohn L."/>
            <person name="Rollins J."/>
            <person name="Nusbaum C."/>
            <person name="Birren B."/>
        </authorList>
    </citation>
    <scope>NUCLEOTIDE SEQUENCE [LARGE SCALE GENOMIC DNA]</scope>
    <source>
        <strain evidence="3">ATCC 18683 / 1980 / Ss-1</strain>
    </source>
</reference>
<dbReference type="InterPro" id="IPR006350">
    <property type="entry name" value="Intron_endoG1"/>
</dbReference>
<dbReference type="AlphaFoldDB" id="A0A0K0PSX0"/>
<accession>A0A0K0PSX0</accession>
<keyword evidence="3" id="KW-1185">Reference proteome</keyword>
<dbReference type="Pfam" id="PF01541">
    <property type="entry name" value="GIY-YIG"/>
    <property type="match status" value="1"/>
</dbReference>
<organism evidence="2 3">
    <name type="scientific">Sclerotinia sclerotiorum (strain ATCC 18683 / 1980 / Ss-1)</name>
    <name type="common">White mold</name>
    <name type="synonym">Whetzelinia sclerotiorum</name>
    <dbReference type="NCBI Taxonomy" id="665079"/>
    <lineage>
        <taxon>Eukaryota</taxon>
        <taxon>Fungi</taxon>
        <taxon>Dikarya</taxon>
        <taxon>Ascomycota</taxon>
        <taxon>Pezizomycotina</taxon>
        <taxon>Leotiomycetes</taxon>
        <taxon>Helotiales</taxon>
        <taxon>Sclerotiniaceae</taxon>
        <taxon>Sclerotinia</taxon>
    </lineage>
</organism>
<dbReference type="SUPFAM" id="SSF82771">
    <property type="entry name" value="GIY-YIG endonuclease"/>
    <property type="match status" value="1"/>
</dbReference>
<gene>
    <name evidence="2" type="ORF">SS1G_20015</name>
</gene>
<dbReference type="GO" id="GO:0004519">
    <property type="term" value="F:endonuclease activity"/>
    <property type="evidence" value="ECO:0007669"/>
    <property type="project" value="UniProtKB-KW"/>
</dbReference>
<sequence length="273" mass="31275">NRLFESYLLYNLQDSILIIPCPLFAQEPTNDYLYFSLIPFIIKGINITPCKSYLNADLDKNLIYQENKNKTGVYLWINISNNNSYVGSSFNLSKRFTWYYSFNNLNRLVENSASLIGRALLKYGYSGFRLYILEYCESDQLLNREQYYKDLLNPEYNLLRVAGLSLGIKHSLATIAKIKSHKFTSGQLAKLREHLNKQNASDEQWAKARERMLKINKDKGIGIEVFDTVTGLTAVYSSIRQAALAIGCPHSSMLLARKAFVNKGVETFVKKDT</sequence>
<geneLocation type="mitochondrion" evidence="2"/>
<keyword evidence="2" id="KW-0496">Mitochondrion</keyword>
<dbReference type="PROSITE" id="PS50164">
    <property type="entry name" value="GIY_YIG"/>
    <property type="match status" value="1"/>
</dbReference>
<keyword evidence="2" id="KW-0378">Hydrolase</keyword>
<dbReference type="RefSeq" id="YP_009389062.1">
    <property type="nucleotide sequence ID" value="NC_035155.1"/>
</dbReference>
<dbReference type="EMBL" id="KT283062">
    <property type="protein sequence ID" value="AKQ53305.1"/>
    <property type="molecule type" value="Genomic_DNA"/>
</dbReference>